<dbReference type="STRING" id="648757.Rvan_0408"/>
<dbReference type="AlphaFoldDB" id="E3I869"/>
<keyword evidence="2" id="KW-1185">Reference proteome</keyword>
<dbReference type="Proteomes" id="UP000001399">
    <property type="component" value="Chromosome"/>
</dbReference>
<dbReference type="eggNOG" id="COG0438">
    <property type="taxonomic scope" value="Bacteria"/>
</dbReference>
<dbReference type="EMBL" id="CP002292">
    <property type="protein sequence ID" value="ADP69694.1"/>
    <property type="molecule type" value="Genomic_DNA"/>
</dbReference>
<reference evidence="2" key="1">
    <citation type="journal article" date="2011" name="J. Bacteriol.">
        <title>Genome sequences of eight morphologically diverse alphaproteobacteria.</title>
        <authorList>
            <consortium name="US DOE Joint Genome Institute"/>
            <person name="Brown P.J."/>
            <person name="Kysela D.T."/>
            <person name="Buechlein A."/>
            <person name="Hemmerich C."/>
            <person name="Brun Y.V."/>
        </authorList>
    </citation>
    <scope>NUCLEOTIDE SEQUENCE [LARGE SCALE GENOMIC DNA]</scope>
    <source>
        <strain evidence="2">ATCC 17100 / ATH 3.1.1 / DSM 162 / LMG 4299</strain>
    </source>
</reference>
<evidence type="ECO:0008006" key="3">
    <source>
        <dbReference type="Google" id="ProtNLM"/>
    </source>
</evidence>
<gene>
    <name evidence="1" type="ordered locus">Rvan_0408</name>
</gene>
<dbReference type="SUPFAM" id="SSF53756">
    <property type="entry name" value="UDP-Glycosyltransferase/glycogen phosphorylase"/>
    <property type="match status" value="1"/>
</dbReference>
<evidence type="ECO:0000313" key="1">
    <source>
        <dbReference type="EMBL" id="ADP69694.1"/>
    </source>
</evidence>
<dbReference type="KEGG" id="rva:Rvan_0408"/>
<accession>E3I869</accession>
<dbReference type="Gene3D" id="3.40.50.2000">
    <property type="entry name" value="Glycogen Phosphorylase B"/>
    <property type="match status" value="1"/>
</dbReference>
<protein>
    <recommendedName>
        <fullName evidence="3">Glycosyl transferase group 1</fullName>
    </recommendedName>
</protein>
<sequence length="326" mass="35689">MVNRRFGAIGPLITAVWGAKHIKSVVRDWQIDTLMPRSLMPALSTLAMRDRKGLRVIFDADGFAADERVDFSGLSPHSLNYRIMRDIEAQMVRVSDAVLTRTEAAIPILRARAGAGADSSKYYVVTNGRRISPLPRDPQSRSERDGPAICYAGSIGDQYCPDTMLAVACAIRASHPDLKFKVFSADGENMKNAIAASRLNDSEWISIERVAPQDVPSQLARCDVGFSFRKPTFSTQGIAPIKLGDYLLAGLPIIGSAGVGNTQPLIEAGVFFPSDGSNKDEIVDWVSGTVMKNRETIRETCRNIGATWFSVSDSVDRYLLSFKALQ</sequence>
<organism evidence="1 2">
    <name type="scientific">Rhodomicrobium vannielii (strain ATCC 17100 / DSM 162 / LMG 4299 / NCIMB 10020 / ATH 3.1.1)</name>
    <dbReference type="NCBI Taxonomy" id="648757"/>
    <lineage>
        <taxon>Bacteria</taxon>
        <taxon>Pseudomonadati</taxon>
        <taxon>Pseudomonadota</taxon>
        <taxon>Alphaproteobacteria</taxon>
        <taxon>Hyphomicrobiales</taxon>
        <taxon>Hyphomicrobiaceae</taxon>
        <taxon>Rhodomicrobium</taxon>
    </lineage>
</organism>
<name>E3I869_RHOVT</name>
<proteinExistence type="predicted"/>
<evidence type="ECO:0000313" key="2">
    <source>
        <dbReference type="Proteomes" id="UP000001399"/>
    </source>
</evidence>
<dbReference type="HOGENOM" id="CLU_693919_0_0_5"/>